<keyword evidence="2" id="KW-0830">Ubiquinone</keyword>
<dbReference type="EMBL" id="BJYU01000337">
    <property type="protein sequence ID" value="GEO19155.1"/>
    <property type="molecule type" value="Genomic_DNA"/>
</dbReference>
<reference evidence="2 3" key="1">
    <citation type="submission" date="2019-07" db="EMBL/GenBank/DDBJ databases">
        <title>Whole genome shotgun sequence of Microvirga aerophila NBRC 106136.</title>
        <authorList>
            <person name="Hosoyama A."/>
            <person name="Uohara A."/>
            <person name="Ohji S."/>
            <person name="Ichikawa N."/>
        </authorList>
    </citation>
    <scope>NUCLEOTIDE SEQUENCE [LARGE SCALE GENOMIC DNA]</scope>
    <source>
        <strain evidence="2 3">NBRC 106136</strain>
    </source>
</reference>
<dbReference type="PANTHER" id="PTHR43591">
    <property type="entry name" value="METHYLTRANSFERASE"/>
    <property type="match status" value="1"/>
</dbReference>
<dbReference type="AlphaFoldDB" id="A0A512C4N1"/>
<keyword evidence="2" id="KW-0489">Methyltransferase</keyword>
<dbReference type="PANTHER" id="PTHR43591:SF24">
    <property type="entry name" value="2-METHOXY-6-POLYPRENYL-1,4-BENZOQUINOL METHYLASE, MITOCHONDRIAL"/>
    <property type="match status" value="1"/>
</dbReference>
<dbReference type="InterPro" id="IPR013216">
    <property type="entry name" value="Methyltransf_11"/>
</dbReference>
<keyword evidence="3" id="KW-1185">Reference proteome</keyword>
<protein>
    <submittedName>
        <fullName evidence="2">Ubiquinone/menaquinone biosynthesis methyltransferase</fullName>
    </submittedName>
</protein>
<dbReference type="Gene3D" id="3.40.50.150">
    <property type="entry name" value="Vaccinia Virus protein VP39"/>
    <property type="match status" value="1"/>
</dbReference>
<dbReference type="Proteomes" id="UP000321085">
    <property type="component" value="Unassembled WGS sequence"/>
</dbReference>
<accession>A0A512C4N1</accession>
<dbReference type="GO" id="GO:0032259">
    <property type="term" value="P:methylation"/>
    <property type="evidence" value="ECO:0007669"/>
    <property type="project" value="UniProtKB-KW"/>
</dbReference>
<proteinExistence type="predicted"/>
<gene>
    <name evidence="2" type="primary">ubiE_2</name>
    <name evidence="2" type="ORF">MAE02_68510</name>
</gene>
<dbReference type="CDD" id="cd02440">
    <property type="entry name" value="AdoMet_MTases"/>
    <property type="match status" value="1"/>
</dbReference>
<organism evidence="2 3">
    <name type="scientific">Microvirga aerophila</name>
    <dbReference type="NCBI Taxonomy" id="670291"/>
    <lineage>
        <taxon>Bacteria</taxon>
        <taxon>Pseudomonadati</taxon>
        <taxon>Pseudomonadota</taxon>
        <taxon>Alphaproteobacteria</taxon>
        <taxon>Hyphomicrobiales</taxon>
        <taxon>Methylobacteriaceae</taxon>
        <taxon>Microvirga</taxon>
    </lineage>
</organism>
<dbReference type="GO" id="GO:0008757">
    <property type="term" value="F:S-adenosylmethionine-dependent methyltransferase activity"/>
    <property type="evidence" value="ECO:0007669"/>
    <property type="project" value="InterPro"/>
</dbReference>
<evidence type="ECO:0000313" key="2">
    <source>
        <dbReference type="EMBL" id="GEO19155.1"/>
    </source>
</evidence>
<sequence length="276" mass="29955">MREMADMEADRIFQGSIPALYDQYLGPLIFAPYAEDLASRLADLRHGRILETAAGTGVVTRALVSTLPESVSIEATDLNQAMVDHALSQLSSSRVTWRQADAQALPFPDGEFDAVVCQFGVMFFPDKPRAFSEAYRVLKPGGRFLFNVWDCIEENEFADLVVKSVATLFPDDPPLFLARTPHGHHDTALLEAQLRAAGFGMVAAETVTRESVAPNALSVAVGYCQGTPMRNEIEARGPDRLDEATDVVAAAITERFGSGSVSGKIRAHVITAVRNS</sequence>
<name>A0A512C4N1_9HYPH</name>
<keyword evidence="2" id="KW-0808">Transferase</keyword>
<evidence type="ECO:0000259" key="1">
    <source>
        <dbReference type="Pfam" id="PF08241"/>
    </source>
</evidence>
<dbReference type="SUPFAM" id="SSF53335">
    <property type="entry name" value="S-adenosyl-L-methionine-dependent methyltransferases"/>
    <property type="match status" value="1"/>
</dbReference>
<evidence type="ECO:0000313" key="3">
    <source>
        <dbReference type="Proteomes" id="UP000321085"/>
    </source>
</evidence>
<feature type="domain" description="Methyltransferase type 11" evidence="1">
    <location>
        <begin position="50"/>
        <end position="146"/>
    </location>
</feature>
<dbReference type="InterPro" id="IPR029063">
    <property type="entry name" value="SAM-dependent_MTases_sf"/>
</dbReference>
<comment type="caution">
    <text evidence="2">The sequence shown here is derived from an EMBL/GenBank/DDBJ whole genome shotgun (WGS) entry which is preliminary data.</text>
</comment>
<dbReference type="Pfam" id="PF08241">
    <property type="entry name" value="Methyltransf_11"/>
    <property type="match status" value="1"/>
</dbReference>